<dbReference type="Gene3D" id="3.80.10.10">
    <property type="entry name" value="Ribonuclease Inhibitor"/>
    <property type="match status" value="3"/>
</dbReference>
<keyword evidence="5" id="KW-1185">Reference proteome</keyword>
<dbReference type="InterPro" id="IPR025875">
    <property type="entry name" value="Leu-rich_rpt_4"/>
</dbReference>
<dbReference type="GO" id="GO:0031146">
    <property type="term" value="P:SCF-dependent proteasomal ubiquitin-dependent protein catabolic process"/>
    <property type="evidence" value="ECO:0007669"/>
    <property type="project" value="TreeGrafter"/>
</dbReference>
<accession>A0AA86NLS6</accession>
<evidence type="ECO:0000256" key="2">
    <source>
        <dbReference type="ARBA" id="ARBA00022737"/>
    </source>
</evidence>
<protein>
    <submittedName>
        <fullName evidence="3">Leucine-rich repeat domain-containing protein</fullName>
    </submittedName>
    <submittedName>
        <fullName evidence="4">Leucine-rich_repeat domain-containing protein</fullName>
    </submittedName>
</protein>
<dbReference type="SUPFAM" id="SSF52058">
    <property type="entry name" value="L domain-like"/>
    <property type="match status" value="2"/>
</dbReference>
<dbReference type="InterPro" id="IPR032675">
    <property type="entry name" value="LRR_dom_sf"/>
</dbReference>
<evidence type="ECO:0000313" key="4">
    <source>
        <dbReference type="EMBL" id="CAL6075459.1"/>
    </source>
</evidence>
<gene>
    <name evidence="4" type="ORF">HINF_LOCUS57216</name>
    <name evidence="3" type="ORF">HINF_LOCUS9095</name>
</gene>
<reference evidence="3" key="1">
    <citation type="submission" date="2023-06" db="EMBL/GenBank/DDBJ databases">
        <authorList>
            <person name="Kurt Z."/>
        </authorList>
    </citation>
    <scope>NUCLEOTIDE SEQUENCE</scope>
</reference>
<dbReference type="AlphaFoldDB" id="A0AA86NLS6"/>
<keyword evidence="2" id="KW-0677">Repeat</keyword>
<dbReference type="EMBL" id="CATOUU010000224">
    <property type="protein sequence ID" value="CAI9921450.1"/>
    <property type="molecule type" value="Genomic_DNA"/>
</dbReference>
<keyword evidence="1" id="KW-0433">Leucine-rich repeat</keyword>
<dbReference type="PROSITE" id="PS51450">
    <property type="entry name" value="LRR"/>
    <property type="match status" value="2"/>
</dbReference>
<evidence type="ECO:0000313" key="5">
    <source>
        <dbReference type="Proteomes" id="UP001642409"/>
    </source>
</evidence>
<dbReference type="Pfam" id="PF12799">
    <property type="entry name" value="LRR_4"/>
    <property type="match status" value="1"/>
</dbReference>
<comment type="caution">
    <text evidence="3">The sequence shown here is derived from an EMBL/GenBank/DDBJ whole genome shotgun (WGS) entry which is preliminary data.</text>
</comment>
<name>A0AA86NLS6_9EUKA</name>
<dbReference type="SMART" id="SM00365">
    <property type="entry name" value="LRR_SD22"/>
    <property type="match status" value="3"/>
</dbReference>
<evidence type="ECO:0000313" key="3">
    <source>
        <dbReference type="EMBL" id="CAI9921450.1"/>
    </source>
</evidence>
<organism evidence="3">
    <name type="scientific">Hexamita inflata</name>
    <dbReference type="NCBI Taxonomy" id="28002"/>
    <lineage>
        <taxon>Eukaryota</taxon>
        <taxon>Metamonada</taxon>
        <taxon>Diplomonadida</taxon>
        <taxon>Hexamitidae</taxon>
        <taxon>Hexamitinae</taxon>
        <taxon>Hexamita</taxon>
    </lineage>
</organism>
<dbReference type="GO" id="GO:0019005">
    <property type="term" value="C:SCF ubiquitin ligase complex"/>
    <property type="evidence" value="ECO:0007669"/>
    <property type="project" value="TreeGrafter"/>
</dbReference>
<proteinExistence type="predicted"/>
<dbReference type="InterPro" id="IPR001611">
    <property type="entry name" value="Leu-rich_rpt"/>
</dbReference>
<dbReference type="Proteomes" id="UP001642409">
    <property type="component" value="Unassembled WGS sequence"/>
</dbReference>
<sequence>MQNLLNTIKQTNKYQTSEEVILKSQLIQESELFVNQENVSRIQELLQNSTPDKLIFQNVLNIPNLVSSVQEIIIHKNLVKRMNGFDMQQHIDNYKPITMEESNLENLKVLRLKAISCVGQIDLSQIQNITKCSKLQELYIENFQCNIQEVSTLQFLTTIEKLDLINVGLTNLDILRCVRLNDCQIHDNGQSCEIKHNCMIIKNYNQLQNIDFINNMNIKKLEIHNCSKMITNLSYNSVIELIIMECFCTQIDLQDLVNLQVLILNSSNQNQNFQINHNQNGLQSMFQLKTKAEFNQPNLQGFSINNQITNIASCSKLQKISVSGCWKIDIIKQLEKNSTLYFKIPRNYDYLELIQKVFNLNELKEVNLQLNNLSQVPHDGVLVIEDQLQLQILQFIQFFDIFKIQFHKCKNIPNIVNEHVKELKFIDCELQDLNQFHVEQLEVLISENSRFQEIITSQFNLQSMTTLKFIREISLTGYTLDIAPLQNIQSLVKVQLIKCININTQLFSKSLQELILIDCNVNSIDLQAYTKLVVLTLEDNYYCQNFNFFNFTDFKYIYNLESCQNMQKLSLCNCWTVDAVKQLQQVPLLNFRLPRKFENLEFIQKVFNLNQLEEVKMKLSNLFYIPIEGVLFIKSLNKNKPRILPNIQIFDLYKLELYHCNNIPTLVNDCVKELILNHCSLFSLNQFHFESLEYLTIDTYTEVRQNQLENRQIISFNKETFLKLKKINISNYCVDLATFQNLKQLQRVILITCAIISNLNNQTVTEIVLSRCNLKSLDQIQLPNLENLKIRDIDKYENKISSLQNITQFPQLKQLEMIGYDNIDISSLQYLLNLEVLFIEQQSICLNVGKSFKLKQLTISECKVDITPLQYFKQLTNLQITGCSICNIDALRRLTNLQELSLQRNKIIYLEPLQKLTMLTSLDIRFNRIKDFSPIENHPNFINYDTHQTLESDDLDEIEQMLGEDMFEDEQEDMFEDDEQWFSDNDQEEISDDFQQENFDEDLEEISGENLLKLANKIRNINIPITLLNNMIDERADLNQRMHNRKQETNQFLTKLVNNHVSFTNYSATLLQRLFGVECSQ</sequence>
<dbReference type="PANTHER" id="PTHR13318">
    <property type="entry name" value="PARTNER OF PAIRED, ISOFORM B-RELATED"/>
    <property type="match status" value="1"/>
</dbReference>
<evidence type="ECO:0000256" key="1">
    <source>
        <dbReference type="ARBA" id="ARBA00022614"/>
    </source>
</evidence>
<dbReference type="EMBL" id="CAXDID020000314">
    <property type="protein sequence ID" value="CAL6075459.1"/>
    <property type="molecule type" value="Genomic_DNA"/>
</dbReference>
<reference evidence="4 5" key="2">
    <citation type="submission" date="2024-07" db="EMBL/GenBank/DDBJ databases">
        <authorList>
            <person name="Akdeniz Z."/>
        </authorList>
    </citation>
    <scope>NUCLEOTIDE SEQUENCE [LARGE SCALE GENOMIC DNA]</scope>
</reference>